<feature type="transmembrane region" description="Helical" evidence="6">
    <location>
        <begin position="7"/>
        <end position="27"/>
    </location>
</feature>
<evidence type="ECO:0000256" key="1">
    <source>
        <dbReference type="ARBA" id="ARBA00022475"/>
    </source>
</evidence>
<dbReference type="AlphaFoldDB" id="A0A0C2R2Q2"/>
<evidence type="ECO:0000313" key="9">
    <source>
        <dbReference type="Proteomes" id="UP000031938"/>
    </source>
</evidence>
<keyword evidence="2 6" id="KW-0812">Transmembrane</keyword>
<dbReference type="PANTHER" id="PTHR41335">
    <property type="entry name" value="MEMBRANE PROTEIN-RELATED"/>
    <property type="match status" value="1"/>
</dbReference>
<evidence type="ECO:0000256" key="4">
    <source>
        <dbReference type="ARBA" id="ARBA00023136"/>
    </source>
</evidence>
<dbReference type="InterPro" id="IPR010445">
    <property type="entry name" value="LapA_dom"/>
</dbReference>
<accession>A0A0C2R2Q2</accession>
<evidence type="ECO:0000256" key="3">
    <source>
        <dbReference type="ARBA" id="ARBA00022989"/>
    </source>
</evidence>
<proteinExistence type="predicted"/>
<gene>
    <name evidence="8" type="ORF">KP78_34890</name>
</gene>
<dbReference type="OrthoDB" id="2990728at2"/>
<evidence type="ECO:0000313" key="8">
    <source>
        <dbReference type="EMBL" id="KIL44525.1"/>
    </source>
</evidence>
<dbReference type="STRING" id="889306.KP78_34890"/>
<comment type="caution">
    <text evidence="8">The sequence shown here is derived from an EMBL/GenBank/DDBJ whole genome shotgun (WGS) entry which is preliminary data.</text>
</comment>
<keyword evidence="4 6" id="KW-0472">Membrane</keyword>
<keyword evidence="1" id="KW-1003">Cell membrane</keyword>
<evidence type="ECO:0000256" key="2">
    <source>
        <dbReference type="ARBA" id="ARBA00022692"/>
    </source>
</evidence>
<name>A0A0C2R2Q2_9BACL</name>
<dbReference type="EMBL" id="JXRP01000019">
    <property type="protein sequence ID" value="KIL44525.1"/>
    <property type="molecule type" value="Genomic_DNA"/>
</dbReference>
<keyword evidence="9" id="KW-1185">Reference proteome</keyword>
<evidence type="ECO:0000256" key="6">
    <source>
        <dbReference type="SAM" id="Phobius"/>
    </source>
</evidence>
<feature type="region of interest" description="Disordered" evidence="5">
    <location>
        <begin position="86"/>
        <end position="118"/>
    </location>
</feature>
<sequence length="118" mass="13023">MKYQWTLIVGIIFTLIVTIFAVINVDAVTVNFGFAAPELPLIIVIVGSVLMGGLIVGSVGLFRLFVTQRKVKKLEQENESLNHQLAEMKKTSSSTINIENNKPNKTAPEPLQKEANIE</sequence>
<organism evidence="8 9">
    <name type="scientific">Jeotgalibacillus soli</name>
    <dbReference type="NCBI Taxonomy" id="889306"/>
    <lineage>
        <taxon>Bacteria</taxon>
        <taxon>Bacillati</taxon>
        <taxon>Bacillota</taxon>
        <taxon>Bacilli</taxon>
        <taxon>Bacillales</taxon>
        <taxon>Caryophanaceae</taxon>
        <taxon>Jeotgalibacillus</taxon>
    </lineage>
</organism>
<dbReference type="Pfam" id="PF06305">
    <property type="entry name" value="LapA_dom"/>
    <property type="match status" value="1"/>
</dbReference>
<protein>
    <recommendedName>
        <fullName evidence="7">Lipopolysaccharide assembly protein A domain-containing protein</fullName>
    </recommendedName>
</protein>
<dbReference type="PANTHER" id="PTHR41335:SF1">
    <property type="entry name" value="MEMBRANE PROTEIN"/>
    <property type="match status" value="1"/>
</dbReference>
<feature type="domain" description="Lipopolysaccharide assembly protein A" evidence="7">
    <location>
        <begin position="24"/>
        <end position="85"/>
    </location>
</feature>
<dbReference type="PATRIC" id="fig|889306.3.peg.3506"/>
<keyword evidence="3 6" id="KW-1133">Transmembrane helix</keyword>
<evidence type="ECO:0000256" key="5">
    <source>
        <dbReference type="SAM" id="MobiDB-lite"/>
    </source>
</evidence>
<dbReference type="RefSeq" id="WP_041090404.1">
    <property type="nucleotide sequence ID" value="NZ_JXRP01000019.1"/>
</dbReference>
<dbReference type="Proteomes" id="UP000031938">
    <property type="component" value="Unassembled WGS sequence"/>
</dbReference>
<evidence type="ECO:0000259" key="7">
    <source>
        <dbReference type="Pfam" id="PF06305"/>
    </source>
</evidence>
<reference evidence="8 9" key="1">
    <citation type="submission" date="2015-01" db="EMBL/GenBank/DDBJ databases">
        <title>Genome sequencing of Jeotgalibacillus soli.</title>
        <authorList>
            <person name="Goh K.M."/>
            <person name="Chan K.-G."/>
            <person name="Yaakop A.S."/>
            <person name="Ee R."/>
            <person name="Gan H.M."/>
            <person name="Chan C.S."/>
        </authorList>
    </citation>
    <scope>NUCLEOTIDE SEQUENCE [LARGE SCALE GENOMIC DNA]</scope>
    <source>
        <strain evidence="8 9">P9</strain>
    </source>
</reference>
<dbReference type="GO" id="GO:0005886">
    <property type="term" value="C:plasma membrane"/>
    <property type="evidence" value="ECO:0007669"/>
    <property type="project" value="InterPro"/>
</dbReference>
<feature type="transmembrane region" description="Helical" evidence="6">
    <location>
        <begin position="39"/>
        <end position="66"/>
    </location>
</feature>
<feature type="compositionally biased region" description="Polar residues" evidence="5">
    <location>
        <begin position="91"/>
        <end position="104"/>
    </location>
</feature>